<evidence type="ECO:0000259" key="4">
    <source>
        <dbReference type="Pfam" id="PF05089"/>
    </source>
</evidence>
<accession>A0ABP5ZID3</accession>
<feature type="domain" description="Alpha-N-acetylglucosaminidase N-terminal" evidence="5">
    <location>
        <begin position="39"/>
        <end position="118"/>
    </location>
</feature>
<dbReference type="InterPro" id="IPR024732">
    <property type="entry name" value="NAGLU_C"/>
</dbReference>
<dbReference type="Gene3D" id="3.20.20.80">
    <property type="entry name" value="Glycosidases"/>
    <property type="match status" value="1"/>
</dbReference>
<dbReference type="Pfam" id="PF12972">
    <property type="entry name" value="NAGLU_C"/>
    <property type="match status" value="1"/>
</dbReference>
<protein>
    <recommendedName>
        <fullName evidence="9">Alpha-N-acetylglucosaminidase</fullName>
    </recommendedName>
</protein>
<keyword evidence="3" id="KW-0732">Signal</keyword>
<dbReference type="Proteomes" id="UP001501358">
    <property type="component" value="Unassembled WGS sequence"/>
</dbReference>
<dbReference type="Pfam" id="PF12971">
    <property type="entry name" value="NAGLU_N"/>
    <property type="match status" value="1"/>
</dbReference>
<dbReference type="InterPro" id="IPR029018">
    <property type="entry name" value="Hex-like_dom2"/>
</dbReference>
<dbReference type="PROSITE" id="PS51318">
    <property type="entry name" value="TAT"/>
    <property type="match status" value="1"/>
</dbReference>
<gene>
    <name evidence="7" type="ORF">GCM10010406_39070</name>
</gene>
<dbReference type="InterPro" id="IPR024733">
    <property type="entry name" value="NAGLU_tim-barrel"/>
</dbReference>
<keyword evidence="1" id="KW-0378">Hydrolase</keyword>
<feature type="chain" id="PRO_5046060230" description="Alpha-N-acetylglucosaminidase" evidence="3">
    <location>
        <begin position="24"/>
        <end position="1029"/>
    </location>
</feature>
<dbReference type="Gene3D" id="2.60.120.200">
    <property type="match status" value="1"/>
</dbReference>
<sequence length="1029" mass="109870">MRMARRSFLSALGIAAVPGTAGGAPPAARPSAPRTGGPAADALARLLPRHHRQVEFRALPGGDGADAFRVGGRTGLITVEGTTPAVQLAGFHHYLRHTAHAHVSWAGEQTDLPARLPAPAAPYARTANVPHRFALNDTGEGYTAPYADWAWWERTIDVLALHGVNEVLVCLGSDTVHRRVFEEFGHTAQELQEWVPGPAHQPWWLLQNLSGFGGPVSQQLLDARAALARRVVDRLRELGMSPVLPGWSGAVPDGFADRNPGAVVIPQGRWLGFARPDWLDPRTGLFARVAAAFYRVQGELLGEAPLYRTDLLHEGGRPGGVPVGEAARAVQEALLAARPDAVWAVLGWQSNPTRELLDAVDRDRMLVLDGLSDRRPAVVDREADWAGTPYAFGSIWNFGGHTSLGANTPDWARLYHAWLAKEGSALRGIALMPEASHNNPAALALFTDLPWSEAAPDLASWFSGWSVQRYGAPDPHAAAAWDVLRRTAYGTTREDGWSEAHEGLYGARPALTATSAAAWSPRAPRYDVREFDRALTELLAVAPGLRRSSAYRCDLLDVARQSLSNRSRVLLPALRAAHAAGDRERFARLAGVWMRHMELLEALVATDGRHLLGRWTADARRWGADGAEADRLEYDAVSLLTVWGPRRAADEGRLHDYANREWSGLVGGLYALRWRTLFEELSAALAEDRGPAPVDWFALEDAWARRRHDLPAEPAGDTWRAAARVREELARDTCQTSLAASVDGGVLGPDRPVVLTARFEDLNGFTPARDVSFSLAPPRGVTAEPLPAGPGRASWRLAAAGPAASPAPLLVPAAHYTVGGAPGSVTAAVRVMTAGEPVAPHRTVSSNGAVFARVGDRFAVEGGGRDMWGATEEFGAVVHPGGLPGRARATVRVLHQDPTGAWARAGLVVRDDLAAPGSPGFLSLALTPANGVVLSWDSDGDGRLDSRRLLAGYAAPVHLRLTRDGRRCTGECSADGRVWETVAAVTLPAAAPVQDVGIFMSAVGGGSGARGVAGFSGFSVTPGPEGPTP</sequence>
<dbReference type="PANTHER" id="PTHR12872:SF1">
    <property type="entry name" value="ALPHA-N-ACETYLGLUCOSAMINIDASE"/>
    <property type="match status" value="1"/>
</dbReference>
<evidence type="ECO:0000313" key="7">
    <source>
        <dbReference type="EMBL" id="GAA2498712.1"/>
    </source>
</evidence>
<dbReference type="Gene3D" id="3.30.379.10">
    <property type="entry name" value="Chitobiase/beta-hexosaminidase domain 2-like"/>
    <property type="match status" value="1"/>
</dbReference>
<dbReference type="InterPro" id="IPR024240">
    <property type="entry name" value="NAGLU_N"/>
</dbReference>
<comment type="caution">
    <text evidence="7">The sequence shown here is derived from an EMBL/GenBank/DDBJ whole genome shotgun (WGS) entry which is preliminary data.</text>
</comment>
<evidence type="ECO:0000313" key="8">
    <source>
        <dbReference type="Proteomes" id="UP001501358"/>
    </source>
</evidence>
<feature type="domain" description="Alpha-N-acetylglucosaminidase C-terminal" evidence="6">
    <location>
        <begin position="461"/>
        <end position="726"/>
    </location>
</feature>
<proteinExistence type="predicted"/>
<dbReference type="Pfam" id="PF05089">
    <property type="entry name" value="NAGLU"/>
    <property type="match status" value="1"/>
</dbReference>
<dbReference type="InterPro" id="IPR006311">
    <property type="entry name" value="TAT_signal"/>
</dbReference>
<dbReference type="Gene3D" id="1.20.120.670">
    <property type="entry name" value="N-acetyl-b-d-glucoasminidase"/>
    <property type="match status" value="1"/>
</dbReference>
<name>A0ABP5ZID3_9ACTN</name>
<evidence type="ECO:0000259" key="5">
    <source>
        <dbReference type="Pfam" id="PF12971"/>
    </source>
</evidence>
<evidence type="ECO:0000256" key="1">
    <source>
        <dbReference type="ARBA" id="ARBA00022801"/>
    </source>
</evidence>
<dbReference type="InterPro" id="IPR007781">
    <property type="entry name" value="NAGLU"/>
</dbReference>
<evidence type="ECO:0000256" key="2">
    <source>
        <dbReference type="SAM" id="MobiDB-lite"/>
    </source>
</evidence>
<evidence type="ECO:0008006" key="9">
    <source>
        <dbReference type="Google" id="ProtNLM"/>
    </source>
</evidence>
<feature type="signal peptide" evidence="3">
    <location>
        <begin position="1"/>
        <end position="23"/>
    </location>
</feature>
<evidence type="ECO:0000256" key="3">
    <source>
        <dbReference type="SAM" id="SignalP"/>
    </source>
</evidence>
<feature type="region of interest" description="Disordered" evidence="2">
    <location>
        <begin position="19"/>
        <end position="39"/>
    </location>
</feature>
<keyword evidence="8" id="KW-1185">Reference proteome</keyword>
<organism evidence="7 8">
    <name type="scientific">Streptomyces thermolineatus</name>
    <dbReference type="NCBI Taxonomy" id="44033"/>
    <lineage>
        <taxon>Bacteria</taxon>
        <taxon>Bacillati</taxon>
        <taxon>Actinomycetota</taxon>
        <taxon>Actinomycetes</taxon>
        <taxon>Kitasatosporales</taxon>
        <taxon>Streptomycetaceae</taxon>
        <taxon>Streptomyces</taxon>
    </lineage>
</organism>
<dbReference type="EMBL" id="BAAATA010000025">
    <property type="protein sequence ID" value="GAA2498712.1"/>
    <property type="molecule type" value="Genomic_DNA"/>
</dbReference>
<feature type="domain" description="Alpha-N-acetylglucosaminidase tim-barrel" evidence="4">
    <location>
        <begin position="132"/>
        <end position="452"/>
    </location>
</feature>
<evidence type="ECO:0000259" key="6">
    <source>
        <dbReference type="Pfam" id="PF12972"/>
    </source>
</evidence>
<dbReference type="PANTHER" id="PTHR12872">
    <property type="entry name" value="ALPHA-N-ACETYLGLUCOSAMINIDASE"/>
    <property type="match status" value="1"/>
</dbReference>
<reference evidence="8" key="1">
    <citation type="journal article" date="2019" name="Int. J. Syst. Evol. Microbiol.">
        <title>The Global Catalogue of Microorganisms (GCM) 10K type strain sequencing project: providing services to taxonomists for standard genome sequencing and annotation.</title>
        <authorList>
            <consortium name="The Broad Institute Genomics Platform"/>
            <consortium name="The Broad Institute Genome Sequencing Center for Infectious Disease"/>
            <person name="Wu L."/>
            <person name="Ma J."/>
        </authorList>
    </citation>
    <scope>NUCLEOTIDE SEQUENCE [LARGE SCALE GENOMIC DNA]</scope>
    <source>
        <strain evidence="8">JCM 6307</strain>
    </source>
</reference>